<dbReference type="Proteomes" id="UP000335162">
    <property type="component" value="Unassembled WGS sequence"/>
</dbReference>
<evidence type="ECO:0000313" key="6">
    <source>
        <dbReference type="Proteomes" id="UP000349590"/>
    </source>
</evidence>
<organism evidence="3 5">
    <name type="scientific">Campylobacter jejuni</name>
    <dbReference type="NCBI Taxonomy" id="197"/>
    <lineage>
        <taxon>Bacteria</taxon>
        <taxon>Pseudomonadati</taxon>
        <taxon>Campylobacterota</taxon>
        <taxon>Epsilonproteobacteria</taxon>
        <taxon>Campylobacterales</taxon>
        <taxon>Campylobacteraceae</taxon>
        <taxon>Campylobacter</taxon>
    </lineage>
</organism>
<comment type="caution">
    <text evidence="3">The sequence shown here is derived from an EMBL/GenBank/DDBJ whole genome shotgun (WGS) entry which is preliminary data.</text>
</comment>
<keyword evidence="1" id="KW-0472">Membrane</keyword>
<feature type="transmembrane region" description="Helical" evidence="1">
    <location>
        <begin position="35"/>
        <end position="53"/>
    </location>
</feature>
<dbReference type="AlphaFoldDB" id="A0A1J6QP63"/>
<keyword evidence="1" id="KW-0812">Transmembrane</keyword>
<dbReference type="Proteomes" id="UP000349590">
    <property type="component" value="Unassembled WGS sequence"/>
</dbReference>
<gene>
    <name evidence="3" type="ORF">BFD99_09140</name>
    <name evidence="2" type="ORF">E8P16_03615</name>
    <name evidence="4" type="ORF">QQI97_001827</name>
</gene>
<evidence type="ECO:0000313" key="4">
    <source>
        <dbReference type="EMBL" id="ELD5187611.1"/>
    </source>
</evidence>
<protein>
    <submittedName>
        <fullName evidence="3">Uncharacterized protein</fullName>
    </submittedName>
</protein>
<reference evidence="2 6" key="2">
    <citation type="submission" date="2019-04" db="EMBL/GenBank/DDBJ databases">
        <authorList>
            <consortium name="PulseNet: The National Subtyping Network for Foodborne Disease Surveillance"/>
            <person name="Tarr C.L."/>
            <person name="Trees E."/>
            <person name="Katz L.S."/>
            <person name="Carleton-Romer H.A."/>
            <person name="Stroika S."/>
            <person name="Kucerova Z."/>
            <person name="Roache K.F."/>
            <person name="Sabol A.L."/>
            <person name="Besser J."/>
            <person name="Gerner-Smidt P."/>
        </authorList>
    </citation>
    <scope>NUCLEOTIDE SEQUENCE [LARGE SCALE GENOMIC DNA]</scope>
    <source>
        <strain evidence="2 6">PNUSAC009041</strain>
    </source>
</reference>
<dbReference type="EMBL" id="ABMIIH010000014">
    <property type="protein sequence ID" value="ELD5187611.1"/>
    <property type="molecule type" value="Genomic_DNA"/>
</dbReference>
<evidence type="ECO:0000256" key="1">
    <source>
        <dbReference type="SAM" id="Phobius"/>
    </source>
</evidence>
<reference evidence="3 5" key="1">
    <citation type="submission" date="2018-05" db="EMBL/GenBank/DDBJ databases">
        <authorList>
            <consortium name="NARMS: The National Antimicrobial Resistance Monitoring System"/>
        </authorList>
    </citation>
    <scope>NUCLEOTIDE SEQUENCE [LARGE SCALE GENOMIC DNA]</scope>
    <source>
        <strain evidence="3 5">FSIS1607212</strain>
    </source>
</reference>
<keyword evidence="1" id="KW-1133">Transmembrane helix</keyword>
<accession>A0A1J6QP63</accession>
<evidence type="ECO:0000313" key="3">
    <source>
        <dbReference type="EMBL" id="EAL3736129.1"/>
    </source>
</evidence>
<evidence type="ECO:0000313" key="5">
    <source>
        <dbReference type="Proteomes" id="UP000335162"/>
    </source>
</evidence>
<dbReference type="RefSeq" id="WP_052805217.1">
    <property type="nucleotide sequence ID" value="NZ_CP020776.1"/>
</dbReference>
<dbReference type="EMBL" id="AACNRY010000029">
    <property type="protein sequence ID" value="EAL3736129.1"/>
    <property type="molecule type" value="Genomic_DNA"/>
</dbReference>
<feature type="transmembrane region" description="Helical" evidence="1">
    <location>
        <begin position="65"/>
        <end position="90"/>
    </location>
</feature>
<dbReference type="EMBL" id="AACCII010000003">
    <property type="protein sequence ID" value="EAJ9718536.1"/>
    <property type="molecule type" value="Genomic_DNA"/>
</dbReference>
<evidence type="ECO:0000313" key="2">
    <source>
        <dbReference type="EMBL" id="EAJ9718536.1"/>
    </source>
</evidence>
<dbReference type="Proteomes" id="UP001183411">
    <property type="component" value="Unassembled WGS sequence"/>
</dbReference>
<reference evidence="4" key="3">
    <citation type="submission" date="2023-06" db="EMBL/GenBank/DDBJ databases">
        <authorList>
            <consortium name="PulseNet: The National Subtyping Network for Foodborne Disease Surveillance"/>
        </authorList>
    </citation>
    <scope>NUCLEOTIDE SEQUENCE</scope>
    <source>
        <strain evidence="4">PNUSAC035917</strain>
    </source>
</reference>
<feature type="transmembrane region" description="Helical" evidence="1">
    <location>
        <begin position="96"/>
        <end position="118"/>
    </location>
</feature>
<name>A0A1J6QP63_CAMJU</name>
<feature type="transmembrane region" description="Helical" evidence="1">
    <location>
        <begin position="9"/>
        <end position="29"/>
    </location>
</feature>
<proteinExistence type="predicted"/>
<sequence>MKLKIDSTGLILLFMILMSVFLINAEYLIKPTYNELYRIFFTILASLLSTILVETQNKKFIKECYNFEGIICSIIGSLVISIISSCFIEFNDSLGSASYTVFLAVVDFLTILIAMIGFDRILIFCEKDSYVIKRSNDINIESYTQKQNNKILIIDNTQDDLFRISISDWRNQELK</sequence>